<protein>
    <submittedName>
        <fullName evidence="2">Uncharacterized protein</fullName>
    </submittedName>
</protein>
<dbReference type="EMBL" id="OD571053">
    <property type="protein sequence ID" value="CAD7449079.1"/>
    <property type="molecule type" value="Genomic_DNA"/>
</dbReference>
<evidence type="ECO:0000313" key="2">
    <source>
        <dbReference type="EMBL" id="CAD7449079.1"/>
    </source>
</evidence>
<proteinExistence type="predicted"/>
<evidence type="ECO:0000256" key="1">
    <source>
        <dbReference type="SAM" id="MobiDB-lite"/>
    </source>
</evidence>
<organism evidence="2">
    <name type="scientific">Timema bartmani</name>
    <dbReference type="NCBI Taxonomy" id="61472"/>
    <lineage>
        <taxon>Eukaryota</taxon>
        <taxon>Metazoa</taxon>
        <taxon>Ecdysozoa</taxon>
        <taxon>Arthropoda</taxon>
        <taxon>Hexapoda</taxon>
        <taxon>Insecta</taxon>
        <taxon>Pterygota</taxon>
        <taxon>Neoptera</taxon>
        <taxon>Polyneoptera</taxon>
        <taxon>Phasmatodea</taxon>
        <taxon>Timematodea</taxon>
        <taxon>Timematoidea</taxon>
        <taxon>Timematidae</taxon>
        <taxon>Timema</taxon>
    </lineage>
</organism>
<reference evidence="2" key="1">
    <citation type="submission" date="2020-11" db="EMBL/GenBank/DDBJ databases">
        <authorList>
            <person name="Tran Van P."/>
        </authorList>
    </citation>
    <scope>NUCLEOTIDE SEQUENCE</scope>
</reference>
<gene>
    <name evidence="2" type="ORF">TBIB3V08_LOCUS11358</name>
</gene>
<name>A0A7R9F9D5_9NEOP</name>
<feature type="compositionally biased region" description="Basic and acidic residues" evidence="1">
    <location>
        <begin position="15"/>
        <end position="35"/>
    </location>
</feature>
<feature type="region of interest" description="Disordered" evidence="1">
    <location>
        <begin position="1"/>
        <end position="59"/>
    </location>
</feature>
<accession>A0A7R9F9D5</accession>
<sequence length="79" mass="8934">MYGYGPVPQELMRPSAEERFDMPELSKRNKQDRSTDLASPPGYNPSAGQNYTEVTKESDPNHLIIKKSWELALGPLKQV</sequence>
<dbReference type="AlphaFoldDB" id="A0A7R9F9D5"/>